<proteinExistence type="predicted"/>
<dbReference type="EMBL" id="KN817553">
    <property type="protein sequence ID" value="KJA21979.1"/>
    <property type="molecule type" value="Genomic_DNA"/>
</dbReference>
<name>A0A0D2NSW9_HYPSF</name>
<protein>
    <submittedName>
        <fullName evidence="1">Uncharacterized protein</fullName>
    </submittedName>
</protein>
<evidence type="ECO:0000313" key="1">
    <source>
        <dbReference type="EMBL" id="KJA21979.1"/>
    </source>
</evidence>
<dbReference type="AlphaFoldDB" id="A0A0D2NSW9"/>
<accession>A0A0D2NSW9</accession>
<gene>
    <name evidence="1" type="ORF">HYPSUDRAFT_55110</name>
</gene>
<keyword evidence="2" id="KW-1185">Reference proteome</keyword>
<reference evidence="2" key="1">
    <citation type="submission" date="2014-04" db="EMBL/GenBank/DDBJ databases">
        <title>Evolutionary Origins and Diversification of the Mycorrhizal Mutualists.</title>
        <authorList>
            <consortium name="DOE Joint Genome Institute"/>
            <consortium name="Mycorrhizal Genomics Consortium"/>
            <person name="Kohler A."/>
            <person name="Kuo A."/>
            <person name="Nagy L.G."/>
            <person name="Floudas D."/>
            <person name="Copeland A."/>
            <person name="Barry K.W."/>
            <person name="Cichocki N."/>
            <person name="Veneault-Fourrey C."/>
            <person name="LaButti K."/>
            <person name="Lindquist E.A."/>
            <person name="Lipzen A."/>
            <person name="Lundell T."/>
            <person name="Morin E."/>
            <person name="Murat C."/>
            <person name="Riley R."/>
            <person name="Ohm R."/>
            <person name="Sun H."/>
            <person name="Tunlid A."/>
            <person name="Henrissat B."/>
            <person name="Grigoriev I.V."/>
            <person name="Hibbett D.S."/>
            <person name="Martin F."/>
        </authorList>
    </citation>
    <scope>NUCLEOTIDE SEQUENCE [LARGE SCALE GENOMIC DNA]</scope>
    <source>
        <strain evidence="2">FD-334 SS-4</strain>
    </source>
</reference>
<dbReference type="Proteomes" id="UP000054270">
    <property type="component" value="Unassembled WGS sequence"/>
</dbReference>
<organism evidence="1 2">
    <name type="scientific">Hypholoma sublateritium (strain FD-334 SS-4)</name>
    <dbReference type="NCBI Taxonomy" id="945553"/>
    <lineage>
        <taxon>Eukaryota</taxon>
        <taxon>Fungi</taxon>
        <taxon>Dikarya</taxon>
        <taxon>Basidiomycota</taxon>
        <taxon>Agaricomycotina</taxon>
        <taxon>Agaricomycetes</taxon>
        <taxon>Agaricomycetidae</taxon>
        <taxon>Agaricales</taxon>
        <taxon>Agaricineae</taxon>
        <taxon>Strophariaceae</taxon>
        <taxon>Hypholoma</taxon>
    </lineage>
</organism>
<sequence length="487" mass="53761">MLPLAFEWLRGDNHYVEGAEISTSHSRAHEEMADTLELVDRDEVIGRRFQSQAFIIELRRNWKNCQSGRGDVGARRGRSLEISVLTRERSHLMSFAFVRDVYVMLEVVSAILKEKRGSAEPAKSETTTAKYAYLFGEELSGAVQGGGMDGGSFWCGWEWSGAADKLTFHVAAKRVNFMPARCAYLFRLQSRGCGTACCPAEHTSELGVRSTASKFGTRSQFYIRILSSGRANACGPNLKGLWRSGGAWNLVAEEYTAIFSTHGWCSICTIRELRGRQRIEGSRDGSQVSQFVIRVQRGLEERRVDGVGGRVSRELRNLRSGFWVQRDLGRQRREIRKWRQAPAHCKPVQHATAAAQSQRWGRVPYGPIDTSAHIAWPSNAPMLSVTGFLAAPIPRWRSCRMAQHCLPRGIDGLAEVLVDTAVGLISPAKACSAARNNMAACASFHAPSGGAFCLDATGELTVSVMEFVNVFLGSRWAGRSGVGKKIV</sequence>
<evidence type="ECO:0000313" key="2">
    <source>
        <dbReference type="Proteomes" id="UP000054270"/>
    </source>
</evidence>